<dbReference type="PRINTS" id="PR01315">
    <property type="entry name" value="BATTENIN"/>
</dbReference>
<dbReference type="EMBL" id="BLZA01000013">
    <property type="protein sequence ID" value="GHJ85720.1"/>
    <property type="molecule type" value="Genomic_DNA"/>
</dbReference>
<feature type="region of interest" description="Disordered" evidence="8">
    <location>
        <begin position="16"/>
        <end position="62"/>
    </location>
</feature>
<dbReference type="AlphaFoldDB" id="A0A8H3YDR1"/>
<name>A0A8H3YDR1_9TREE</name>
<evidence type="ECO:0000256" key="9">
    <source>
        <dbReference type="SAM" id="Phobius"/>
    </source>
</evidence>
<dbReference type="GO" id="GO:0005773">
    <property type="term" value="C:vacuole"/>
    <property type="evidence" value="ECO:0007669"/>
    <property type="project" value="UniProtKB-ARBA"/>
</dbReference>
<dbReference type="InterPro" id="IPR036259">
    <property type="entry name" value="MFS_trans_sf"/>
</dbReference>
<keyword evidence="6 9" id="KW-1133">Transmembrane helix</keyword>
<evidence type="ECO:0000313" key="11">
    <source>
        <dbReference type="Proteomes" id="UP000620104"/>
    </source>
</evidence>
<dbReference type="GO" id="GO:0016020">
    <property type="term" value="C:membrane"/>
    <property type="evidence" value="ECO:0007669"/>
    <property type="project" value="InterPro"/>
</dbReference>
<sequence length="620" mass="67475">MANSAVRPDHARLTSSAYLLGSDGQGPTSKTYEDTESVRDYGKIGNGRPGQSSGGEYGANSPSEPLMGMEAVRLGSSFFVFGMLIAMQFSVVVAAAGDLVGDQAPKSAVLTAYTLPSVTVRLLVPFATVPAIKPLMRRIPIVKLLVPRSTPRQRRSSVGPQDGPQKDEEEVNYPSRIATCAICSFLGLNLLAWADNLLIRLLGIVLTSCSSNLGDLSFYQMATRYPLNTVQSVGLYTSGGGAAGLVGALTYTVLTQLGLSPSAVISGTGFVPLIIVALYNFWLPPFPPIEKEAKKPGQRKEAMIKDLGTKAKLSLAKPMLKGYMFPLCALFLIELTNVQGVLTTVIFYIPFTGKYFAYPRVLNNLFPAKRSFYPVYQTLYQLAAFMGRSTATIARLPGGKRQDARSLWVLVAVEGLILGIQARESLSMKGSDDSSVLYGPWTVLFLIIIMGMCGGALLANVYYRIGRHPLPENVFRALSKARAMKRAAMREYEILEDEDFENDYDEEERDAHEEEEELDMEEELQRGRRSLNGSAMPTRPGVRLSRNPSLASIKSIREERRAEDDAALREFVISSIGAADTLAILLASLVAMVVEPRLCRVQISSGRTLCAANVGSTGPH</sequence>
<keyword evidence="7 9" id="KW-0472">Membrane</keyword>
<feature type="transmembrane region" description="Helical" evidence="9">
    <location>
        <begin position="571"/>
        <end position="594"/>
    </location>
</feature>
<protein>
    <recommendedName>
        <fullName evidence="12">Protein BTN</fullName>
    </recommendedName>
</protein>
<organism evidence="10 11">
    <name type="scientific">Naganishia liquefaciens</name>
    <dbReference type="NCBI Taxonomy" id="104408"/>
    <lineage>
        <taxon>Eukaryota</taxon>
        <taxon>Fungi</taxon>
        <taxon>Dikarya</taxon>
        <taxon>Basidiomycota</taxon>
        <taxon>Agaricomycotina</taxon>
        <taxon>Tremellomycetes</taxon>
        <taxon>Filobasidiales</taxon>
        <taxon>Filobasidiaceae</taxon>
        <taxon>Naganishia</taxon>
    </lineage>
</organism>
<dbReference type="OrthoDB" id="5965864at2759"/>
<evidence type="ECO:0000256" key="1">
    <source>
        <dbReference type="ARBA" id="ARBA00004127"/>
    </source>
</evidence>
<keyword evidence="5" id="KW-0029">Amino-acid transport</keyword>
<evidence type="ECO:0000256" key="7">
    <source>
        <dbReference type="ARBA" id="ARBA00023136"/>
    </source>
</evidence>
<evidence type="ECO:0000256" key="4">
    <source>
        <dbReference type="ARBA" id="ARBA00022692"/>
    </source>
</evidence>
<dbReference type="SUPFAM" id="SSF103473">
    <property type="entry name" value="MFS general substrate transporter"/>
    <property type="match status" value="1"/>
</dbReference>
<evidence type="ECO:0000256" key="6">
    <source>
        <dbReference type="ARBA" id="ARBA00022989"/>
    </source>
</evidence>
<accession>A0A8H3YDR1</accession>
<evidence type="ECO:0000256" key="5">
    <source>
        <dbReference type="ARBA" id="ARBA00022970"/>
    </source>
</evidence>
<reference evidence="10" key="1">
    <citation type="submission" date="2020-07" db="EMBL/GenBank/DDBJ databases">
        <title>Draft Genome Sequence of a Deep-Sea Yeast, Naganishia (Cryptococcus) liquefaciens strain N6.</title>
        <authorList>
            <person name="Han Y.W."/>
            <person name="Kajitani R."/>
            <person name="Morimoto H."/>
            <person name="Parhat M."/>
            <person name="Tsubouchi H."/>
            <person name="Bakenova O."/>
            <person name="Ogata M."/>
            <person name="Argunhan B."/>
            <person name="Aoki R."/>
            <person name="Kajiwara S."/>
            <person name="Itoh T."/>
            <person name="Iwasaki H."/>
        </authorList>
    </citation>
    <scope>NUCLEOTIDE SEQUENCE</scope>
    <source>
        <strain evidence="10">N6</strain>
    </source>
</reference>
<dbReference type="InterPro" id="IPR003492">
    <property type="entry name" value="Battenin_disease_Cln3"/>
</dbReference>
<dbReference type="Pfam" id="PF02487">
    <property type="entry name" value="CLN3"/>
    <property type="match status" value="3"/>
</dbReference>
<feature type="transmembrane region" description="Helical" evidence="9">
    <location>
        <begin position="323"/>
        <end position="351"/>
    </location>
</feature>
<comment type="subcellular location">
    <subcellularLocation>
        <location evidence="1">Endomembrane system</location>
        <topology evidence="1">Multi-pass membrane protein</topology>
    </subcellularLocation>
</comment>
<comment type="caution">
    <text evidence="10">The sequence shown here is derived from an EMBL/GenBank/DDBJ whole genome shotgun (WGS) entry which is preliminary data.</text>
</comment>
<dbReference type="GO" id="GO:0012505">
    <property type="term" value="C:endomembrane system"/>
    <property type="evidence" value="ECO:0007669"/>
    <property type="project" value="UniProtKB-SubCell"/>
</dbReference>
<dbReference type="PANTHER" id="PTHR10981:SF0">
    <property type="entry name" value="BATTENIN"/>
    <property type="match status" value="1"/>
</dbReference>
<dbReference type="GO" id="GO:0051453">
    <property type="term" value="P:regulation of intracellular pH"/>
    <property type="evidence" value="ECO:0007669"/>
    <property type="project" value="TreeGrafter"/>
</dbReference>
<feature type="compositionally biased region" description="Gly residues" evidence="8">
    <location>
        <begin position="44"/>
        <end position="57"/>
    </location>
</feature>
<feature type="region of interest" description="Disordered" evidence="8">
    <location>
        <begin position="503"/>
        <end position="546"/>
    </location>
</feature>
<feature type="transmembrane region" description="Helical" evidence="9">
    <location>
        <begin position="260"/>
        <end position="282"/>
    </location>
</feature>
<feature type="transmembrane region" description="Helical" evidence="9">
    <location>
        <begin position="77"/>
        <end position="96"/>
    </location>
</feature>
<evidence type="ECO:0000256" key="2">
    <source>
        <dbReference type="ARBA" id="ARBA00007467"/>
    </source>
</evidence>
<keyword evidence="4 9" id="KW-0812">Transmembrane</keyword>
<comment type="similarity">
    <text evidence="2">Belongs to the battenin family.</text>
</comment>
<evidence type="ECO:0008006" key="12">
    <source>
        <dbReference type="Google" id="ProtNLM"/>
    </source>
</evidence>
<dbReference type="Proteomes" id="UP000620104">
    <property type="component" value="Unassembled WGS sequence"/>
</dbReference>
<gene>
    <name evidence="10" type="ORF">NliqN6_2122</name>
</gene>
<feature type="transmembrane region" description="Helical" evidence="9">
    <location>
        <begin position="233"/>
        <end position="254"/>
    </location>
</feature>
<dbReference type="GO" id="GO:0006865">
    <property type="term" value="P:amino acid transport"/>
    <property type="evidence" value="ECO:0007669"/>
    <property type="project" value="UniProtKB-KW"/>
</dbReference>
<keyword evidence="11" id="KW-1185">Reference proteome</keyword>
<feature type="transmembrane region" description="Helical" evidence="9">
    <location>
        <begin position="108"/>
        <end position="129"/>
    </location>
</feature>
<feature type="transmembrane region" description="Helical" evidence="9">
    <location>
        <begin position="443"/>
        <end position="463"/>
    </location>
</feature>
<keyword evidence="3" id="KW-0813">Transport</keyword>
<evidence type="ECO:0000256" key="8">
    <source>
        <dbReference type="SAM" id="MobiDB-lite"/>
    </source>
</evidence>
<feature type="compositionally biased region" description="Basic and acidic residues" evidence="8">
    <location>
        <begin position="31"/>
        <end position="42"/>
    </location>
</feature>
<proteinExistence type="inferred from homology"/>
<evidence type="ECO:0000256" key="3">
    <source>
        <dbReference type="ARBA" id="ARBA00022448"/>
    </source>
</evidence>
<evidence type="ECO:0000313" key="10">
    <source>
        <dbReference type="EMBL" id="GHJ85720.1"/>
    </source>
</evidence>
<feature type="compositionally biased region" description="Acidic residues" evidence="8">
    <location>
        <begin position="503"/>
        <end position="522"/>
    </location>
</feature>
<dbReference type="PANTHER" id="PTHR10981">
    <property type="entry name" value="BATTENIN"/>
    <property type="match status" value="1"/>
</dbReference>